<keyword evidence="6" id="KW-1185">Reference proteome</keyword>
<sequence>MPFQEPPGPSLRVAIIGGGPAGLGAAIEFAKLPFVDWNLYEKATSFREIGAGISIQPSTWRLLEVMGAAANLKPHDFYRPPENHRVQHRNGRTGELLQADEQTGVPQSQLHARTHRAKLQLAMLKEVDQNRVRLSSRLIKVDKMPSGKLLIEFQDGLIDEVDLLIGADGIRSVVRDFAFPNHSVRYIGRTSYRTVVSSDEIATVEGVPDAVTFWHGPSCWMYTCNLGDGKFEITTNTSEPSDEQEKVSWGQEATVEDNAKHFKDFCPVVKAIAALPKEVKQYALFAGPRLDSVIAHGSVALVGDASHPLSGAFGSGAGFALEDVYALTRTIAWAYKQDLNLQDGLELYDKIRGPHYRRLYGILDQNAEADVYIKAANLGFDETVDAVVGRKWTQKNNWVTKYDIQKDLKEVLEKETSIASHVQESSCL</sequence>
<dbReference type="PANTHER" id="PTHR46720">
    <property type="entry name" value="HYDROXYLASE, PUTATIVE (AFU_ORTHOLOGUE AFUA_3G01460)-RELATED"/>
    <property type="match status" value="1"/>
</dbReference>
<evidence type="ECO:0000259" key="4">
    <source>
        <dbReference type="Pfam" id="PF01494"/>
    </source>
</evidence>
<dbReference type="GO" id="GO:0044550">
    <property type="term" value="P:secondary metabolite biosynthetic process"/>
    <property type="evidence" value="ECO:0007669"/>
    <property type="project" value="TreeGrafter"/>
</dbReference>
<evidence type="ECO:0000313" key="6">
    <source>
        <dbReference type="Proteomes" id="UP000256328"/>
    </source>
</evidence>
<dbReference type="InterPro" id="IPR051104">
    <property type="entry name" value="FAD_monoxygenase"/>
</dbReference>
<proteinExistence type="predicted"/>
<dbReference type="InterPro" id="IPR036188">
    <property type="entry name" value="FAD/NAD-bd_sf"/>
</dbReference>
<keyword evidence="2" id="KW-0274">FAD</keyword>
<dbReference type="OrthoDB" id="417877at2759"/>
<dbReference type="PANTHER" id="PTHR46720:SF3">
    <property type="entry name" value="FAD-BINDING DOMAIN-CONTAINING PROTEIN-RELATED"/>
    <property type="match status" value="1"/>
</dbReference>
<dbReference type="AlphaFoldDB" id="A0A3D8SJC1"/>
<dbReference type="Pfam" id="PF01494">
    <property type="entry name" value="FAD_binding_3"/>
    <property type="match status" value="1"/>
</dbReference>
<accession>A0A3D8SJC1</accession>
<keyword evidence="3" id="KW-0560">Oxidoreductase</keyword>
<dbReference type="GO" id="GO:0016491">
    <property type="term" value="F:oxidoreductase activity"/>
    <property type="evidence" value="ECO:0007669"/>
    <property type="project" value="UniProtKB-KW"/>
</dbReference>
<gene>
    <name evidence="5" type="ORF">BP5796_04203</name>
</gene>
<dbReference type="SUPFAM" id="SSF51905">
    <property type="entry name" value="FAD/NAD(P)-binding domain"/>
    <property type="match status" value="1"/>
</dbReference>
<dbReference type="PRINTS" id="PR00420">
    <property type="entry name" value="RNGMNOXGNASE"/>
</dbReference>
<reference evidence="5 6" key="1">
    <citation type="journal article" date="2018" name="IMA Fungus">
        <title>IMA Genome-F 9: Draft genome sequence of Annulohypoxylon stygium, Aspergillus mulundensis, Berkeleyomyces basicola (syn. Thielaviopsis basicola), Ceratocystis smalleyi, two Cercospora beticola strains, Coleophoma cylindrospora, Fusarium fracticaudum, Phialophora cf. hyalina, and Morchella septimelata.</title>
        <authorList>
            <person name="Wingfield B.D."/>
            <person name="Bills G.F."/>
            <person name="Dong Y."/>
            <person name="Huang W."/>
            <person name="Nel W.J."/>
            <person name="Swalarsk-Parry B.S."/>
            <person name="Vaghefi N."/>
            <person name="Wilken P.M."/>
            <person name="An Z."/>
            <person name="de Beer Z.W."/>
            <person name="De Vos L."/>
            <person name="Chen L."/>
            <person name="Duong T.A."/>
            <person name="Gao Y."/>
            <person name="Hammerbacher A."/>
            <person name="Kikkert J.R."/>
            <person name="Li Y."/>
            <person name="Li H."/>
            <person name="Li K."/>
            <person name="Li Q."/>
            <person name="Liu X."/>
            <person name="Ma X."/>
            <person name="Naidoo K."/>
            <person name="Pethybridge S.J."/>
            <person name="Sun J."/>
            <person name="Steenkamp E.T."/>
            <person name="van der Nest M.A."/>
            <person name="van Wyk S."/>
            <person name="Wingfield M.J."/>
            <person name="Xiong C."/>
            <person name="Yue Q."/>
            <person name="Zhang X."/>
        </authorList>
    </citation>
    <scope>NUCLEOTIDE SEQUENCE [LARGE SCALE GENOMIC DNA]</scope>
    <source>
        <strain evidence="5 6">BP5796</strain>
    </source>
</reference>
<dbReference type="EMBL" id="PDLN01000005">
    <property type="protein sequence ID" value="RDW85878.1"/>
    <property type="molecule type" value="Genomic_DNA"/>
</dbReference>
<protein>
    <recommendedName>
        <fullName evidence="4">FAD-binding domain-containing protein</fullName>
    </recommendedName>
</protein>
<name>A0A3D8SJC1_9HELO</name>
<dbReference type="InterPro" id="IPR002938">
    <property type="entry name" value="FAD-bd"/>
</dbReference>
<evidence type="ECO:0000256" key="1">
    <source>
        <dbReference type="ARBA" id="ARBA00022630"/>
    </source>
</evidence>
<evidence type="ECO:0000313" key="5">
    <source>
        <dbReference type="EMBL" id="RDW85878.1"/>
    </source>
</evidence>
<feature type="domain" description="FAD-binding" evidence="4">
    <location>
        <begin position="12"/>
        <end position="358"/>
    </location>
</feature>
<dbReference type="Proteomes" id="UP000256328">
    <property type="component" value="Unassembled WGS sequence"/>
</dbReference>
<keyword evidence="1" id="KW-0285">Flavoprotein</keyword>
<dbReference type="GO" id="GO:0071949">
    <property type="term" value="F:FAD binding"/>
    <property type="evidence" value="ECO:0007669"/>
    <property type="project" value="InterPro"/>
</dbReference>
<organism evidence="5 6">
    <name type="scientific">Coleophoma crateriformis</name>
    <dbReference type="NCBI Taxonomy" id="565419"/>
    <lineage>
        <taxon>Eukaryota</taxon>
        <taxon>Fungi</taxon>
        <taxon>Dikarya</taxon>
        <taxon>Ascomycota</taxon>
        <taxon>Pezizomycotina</taxon>
        <taxon>Leotiomycetes</taxon>
        <taxon>Helotiales</taxon>
        <taxon>Dermateaceae</taxon>
        <taxon>Coleophoma</taxon>
    </lineage>
</organism>
<comment type="caution">
    <text evidence="5">The sequence shown here is derived from an EMBL/GenBank/DDBJ whole genome shotgun (WGS) entry which is preliminary data.</text>
</comment>
<dbReference type="Gene3D" id="3.50.50.60">
    <property type="entry name" value="FAD/NAD(P)-binding domain"/>
    <property type="match status" value="1"/>
</dbReference>
<evidence type="ECO:0000256" key="2">
    <source>
        <dbReference type="ARBA" id="ARBA00022827"/>
    </source>
</evidence>
<evidence type="ECO:0000256" key="3">
    <source>
        <dbReference type="ARBA" id="ARBA00023002"/>
    </source>
</evidence>